<evidence type="ECO:0000256" key="3">
    <source>
        <dbReference type="ARBA" id="ARBA00022989"/>
    </source>
</evidence>
<evidence type="ECO:0000256" key="5">
    <source>
        <dbReference type="ARBA" id="ARBA00023098"/>
    </source>
</evidence>
<reference evidence="9 10" key="1">
    <citation type="submission" date="2017-04" db="EMBL/GenBank/DDBJ databases">
        <title>Unexpected and diverse lifestyles within the genus Limnohabitans.</title>
        <authorList>
            <person name="Kasalicky V."/>
            <person name="Mehrshad M."/>
            <person name="Andrei S.-A."/>
            <person name="Salcher M."/>
            <person name="Kratochvilova H."/>
            <person name="Simek K."/>
            <person name="Ghai R."/>
        </authorList>
    </citation>
    <scope>NUCLEOTIDE SEQUENCE [LARGE SCALE GENOMIC DNA]</scope>
    <source>
        <strain evidence="9 10">II-B4</strain>
    </source>
</reference>
<dbReference type="InterPro" id="IPR006694">
    <property type="entry name" value="Fatty_acid_hydroxylase"/>
</dbReference>
<evidence type="ECO:0000256" key="1">
    <source>
        <dbReference type="ARBA" id="ARBA00004127"/>
    </source>
</evidence>
<dbReference type="OrthoDB" id="9770329at2"/>
<evidence type="ECO:0000256" key="7">
    <source>
        <dbReference type="SAM" id="Phobius"/>
    </source>
</evidence>
<dbReference type="Proteomes" id="UP000250790">
    <property type="component" value="Unassembled WGS sequence"/>
</dbReference>
<dbReference type="GO" id="GO:0016020">
    <property type="term" value="C:membrane"/>
    <property type="evidence" value="ECO:0007669"/>
    <property type="project" value="GOC"/>
</dbReference>
<dbReference type="GO" id="GO:0008610">
    <property type="term" value="P:lipid biosynthetic process"/>
    <property type="evidence" value="ECO:0007669"/>
    <property type="project" value="InterPro"/>
</dbReference>
<dbReference type="GO" id="GO:0006643">
    <property type="term" value="P:membrane lipid metabolic process"/>
    <property type="evidence" value="ECO:0007669"/>
    <property type="project" value="TreeGrafter"/>
</dbReference>
<gene>
    <name evidence="9" type="ORF">B9Z37_07460</name>
</gene>
<accession>A0A315EB87</accession>
<dbReference type="InterPro" id="IPR051689">
    <property type="entry name" value="Sterol_desaturase/TMEM195"/>
</dbReference>
<evidence type="ECO:0000259" key="8">
    <source>
        <dbReference type="Pfam" id="PF04116"/>
    </source>
</evidence>
<feature type="transmembrane region" description="Helical" evidence="7">
    <location>
        <begin position="355"/>
        <end position="371"/>
    </location>
</feature>
<evidence type="ECO:0000256" key="4">
    <source>
        <dbReference type="ARBA" id="ARBA00023002"/>
    </source>
</evidence>
<organism evidence="9 10">
    <name type="scientific">Limnohabitans parvus II-B4</name>
    <dbReference type="NCBI Taxonomy" id="1293052"/>
    <lineage>
        <taxon>Bacteria</taxon>
        <taxon>Pseudomonadati</taxon>
        <taxon>Pseudomonadota</taxon>
        <taxon>Betaproteobacteria</taxon>
        <taxon>Burkholderiales</taxon>
        <taxon>Comamonadaceae</taxon>
        <taxon>Limnohabitans</taxon>
    </lineage>
</organism>
<dbReference type="Pfam" id="PF04116">
    <property type="entry name" value="FA_hydroxylase"/>
    <property type="match status" value="1"/>
</dbReference>
<name>A0A315EB87_9BURK</name>
<keyword evidence="5" id="KW-0443">Lipid metabolism</keyword>
<dbReference type="EMBL" id="NESN01000002">
    <property type="protein sequence ID" value="PUE54369.1"/>
    <property type="molecule type" value="Genomic_DNA"/>
</dbReference>
<dbReference type="PANTHER" id="PTHR21624">
    <property type="entry name" value="STEROL DESATURASE-RELATED PROTEIN"/>
    <property type="match status" value="1"/>
</dbReference>
<evidence type="ECO:0000313" key="9">
    <source>
        <dbReference type="EMBL" id="PUE54369.1"/>
    </source>
</evidence>
<proteinExistence type="predicted"/>
<feature type="domain" description="Fatty acid hydroxylase" evidence="8">
    <location>
        <begin position="80"/>
        <end position="213"/>
    </location>
</feature>
<evidence type="ECO:0000256" key="2">
    <source>
        <dbReference type="ARBA" id="ARBA00022692"/>
    </source>
</evidence>
<evidence type="ECO:0000256" key="6">
    <source>
        <dbReference type="ARBA" id="ARBA00023136"/>
    </source>
</evidence>
<feature type="transmembrane region" description="Helical" evidence="7">
    <location>
        <begin position="78"/>
        <end position="94"/>
    </location>
</feature>
<sequence>MGLILYAIPFFLGFIALEFFLSKKRAVQVYRFHDTVTSLNIGFVSETIRSVLKLMSIFVYALVVDQVAAFEWDIGHPAVWIVAFFMYDFFYYWAHRSGHEVNLLWASHVVHHSSEEFNLSTALRQSWTNQVFYWIFYLPMAIVGIPVKVFVITALVSALYQFWSHTRLVGKLGWVDRIFVTPSNHRCHHGRNDYCIDKNYGGTLIIWDRIFGTYTEERDDEPVVYGTLTPLNSWNPVWGNFKNYTTLWRDMRNVTGWREKLHVMFAPPGMVGGKTDPLSTAQTSKRFETPVTRRQMVYGWLASGVVLAMVIELLRVSSHLSWSERATFTLMIVISTAFLSRVFESRIRAAKLEALRCLLTLSPVIAGLWFYPVPLVVRGIALATLLISLTLLRSLHQESTSAIRSNTLEIA</sequence>
<dbReference type="PANTHER" id="PTHR21624:SF1">
    <property type="entry name" value="ALKYLGLYCEROL MONOOXYGENASE"/>
    <property type="match status" value="1"/>
</dbReference>
<comment type="subcellular location">
    <subcellularLocation>
        <location evidence="1">Endomembrane system</location>
        <topology evidence="1">Multi-pass membrane protein</topology>
    </subcellularLocation>
</comment>
<dbReference type="RefSeq" id="WP_108312329.1">
    <property type="nucleotide sequence ID" value="NZ_NESN01000002.1"/>
</dbReference>
<dbReference type="GO" id="GO:0005506">
    <property type="term" value="F:iron ion binding"/>
    <property type="evidence" value="ECO:0007669"/>
    <property type="project" value="InterPro"/>
</dbReference>
<keyword evidence="10" id="KW-1185">Reference proteome</keyword>
<comment type="caution">
    <text evidence="9">The sequence shown here is derived from an EMBL/GenBank/DDBJ whole genome shotgun (WGS) entry which is preliminary data.</text>
</comment>
<dbReference type="GO" id="GO:0012505">
    <property type="term" value="C:endomembrane system"/>
    <property type="evidence" value="ECO:0007669"/>
    <property type="project" value="UniProtKB-SubCell"/>
</dbReference>
<dbReference type="AlphaFoldDB" id="A0A315EB87"/>
<evidence type="ECO:0000313" key="10">
    <source>
        <dbReference type="Proteomes" id="UP000250790"/>
    </source>
</evidence>
<keyword evidence="6 7" id="KW-0472">Membrane</keyword>
<feature type="transmembrane region" description="Helical" evidence="7">
    <location>
        <begin position="131"/>
        <end position="160"/>
    </location>
</feature>
<protein>
    <recommendedName>
        <fullName evidence="8">Fatty acid hydroxylase domain-containing protein</fullName>
    </recommendedName>
</protein>
<keyword evidence="4" id="KW-0560">Oxidoreductase</keyword>
<feature type="transmembrane region" description="Helical" evidence="7">
    <location>
        <begin position="326"/>
        <end position="343"/>
    </location>
</feature>
<feature type="transmembrane region" description="Helical" evidence="7">
    <location>
        <begin position="296"/>
        <end position="314"/>
    </location>
</feature>
<feature type="transmembrane region" description="Helical" evidence="7">
    <location>
        <begin position="6"/>
        <end position="22"/>
    </location>
</feature>
<dbReference type="GO" id="GO:0050479">
    <property type="term" value="F:glyceryl-ether monooxygenase activity"/>
    <property type="evidence" value="ECO:0007669"/>
    <property type="project" value="TreeGrafter"/>
</dbReference>
<keyword evidence="3 7" id="KW-1133">Transmembrane helix</keyword>
<keyword evidence="2 7" id="KW-0812">Transmembrane</keyword>